<accession>A0A6P4AZU3</accession>
<dbReference type="InterPro" id="IPR046934">
    <property type="entry name" value="PIR2-like"/>
</dbReference>
<dbReference type="AlphaFoldDB" id="A0A6P4AZU3"/>
<dbReference type="Proteomes" id="UP001652623">
    <property type="component" value="Chromosome 9"/>
</dbReference>
<dbReference type="InterPro" id="IPR001841">
    <property type="entry name" value="Znf_RING"/>
</dbReference>
<evidence type="ECO:0000313" key="5">
    <source>
        <dbReference type="RefSeq" id="XP_015891542.2"/>
    </source>
</evidence>
<dbReference type="Gene3D" id="3.30.40.10">
    <property type="entry name" value="Zinc/RING finger domain, C3HC4 (zinc finger)"/>
    <property type="match status" value="1"/>
</dbReference>
<evidence type="ECO:0000256" key="2">
    <source>
        <dbReference type="SAM" id="Coils"/>
    </source>
</evidence>
<dbReference type="PANTHER" id="PTHR46405">
    <property type="entry name" value="OS05G0141500 PROTEIN"/>
    <property type="match status" value="1"/>
</dbReference>
<dbReference type="GeneID" id="107425978"/>
<dbReference type="PANTHER" id="PTHR46405:SF4">
    <property type="entry name" value="E3 UBIQUITIN-PROTEIN LIGASE RF298-RELATED"/>
    <property type="match status" value="1"/>
</dbReference>
<organism evidence="4 5">
    <name type="scientific">Ziziphus jujuba</name>
    <name type="common">Chinese jujube</name>
    <name type="synonym">Ziziphus sativa</name>
    <dbReference type="NCBI Taxonomy" id="326968"/>
    <lineage>
        <taxon>Eukaryota</taxon>
        <taxon>Viridiplantae</taxon>
        <taxon>Streptophyta</taxon>
        <taxon>Embryophyta</taxon>
        <taxon>Tracheophyta</taxon>
        <taxon>Spermatophyta</taxon>
        <taxon>Magnoliopsida</taxon>
        <taxon>eudicotyledons</taxon>
        <taxon>Gunneridae</taxon>
        <taxon>Pentapetalae</taxon>
        <taxon>rosids</taxon>
        <taxon>fabids</taxon>
        <taxon>Rosales</taxon>
        <taxon>Rhamnaceae</taxon>
        <taxon>Paliureae</taxon>
        <taxon>Ziziphus</taxon>
    </lineage>
</organism>
<dbReference type="RefSeq" id="XP_015891542.2">
    <property type="nucleotide sequence ID" value="XM_016036056.4"/>
</dbReference>
<evidence type="ECO:0000259" key="3">
    <source>
        <dbReference type="PROSITE" id="PS50089"/>
    </source>
</evidence>
<keyword evidence="1" id="KW-0479">Metal-binding</keyword>
<dbReference type="RefSeq" id="XP_024932697.2">
    <property type="nucleotide sequence ID" value="XM_025076929.3"/>
</dbReference>
<dbReference type="KEGG" id="zju:107425978"/>
<proteinExistence type="predicted"/>
<gene>
    <name evidence="5 6" type="primary">LOC107425978</name>
</gene>
<dbReference type="Pfam" id="PF20235">
    <property type="entry name" value="PIR2-like_helical"/>
    <property type="match status" value="1"/>
</dbReference>
<dbReference type="InterPro" id="IPR013083">
    <property type="entry name" value="Znf_RING/FYVE/PHD"/>
</dbReference>
<keyword evidence="1" id="KW-0863">Zinc-finger</keyword>
<name>A0A6P4AZU3_ZIZJJ</name>
<feature type="domain" description="RING-type" evidence="3">
    <location>
        <begin position="787"/>
        <end position="827"/>
    </location>
</feature>
<protein>
    <submittedName>
        <fullName evidence="5 6">E3 ubiquitin-protein ligase RF298 isoform X1</fullName>
    </submittedName>
</protein>
<evidence type="ECO:0000313" key="4">
    <source>
        <dbReference type="Proteomes" id="UP001652623"/>
    </source>
</evidence>
<feature type="coiled-coil region" evidence="2">
    <location>
        <begin position="632"/>
        <end position="737"/>
    </location>
</feature>
<keyword evidence="4" id="KW-1185">Reference proteome</keyword>
<keyword evidence="1" id="KW-0862">Zinc</keyword>
<dbReference type="SUPFAM" id="SSF57850">
    <property type="entry name" value="RING/U-box"/>
    <property type="match status" value="1"/>
</dbReference>
<evidence type="ECO:0000313" key="6">
    <source>
        <dbReference type="RefSeq" id="XP_024932697.2"/>
    </source>
</evidence>
<dbReference type="CDD" id="cd23128">
    <property type="entry name" value="RING-HC_MIP1-like"/>
    <property type="match status" value="1"/>
</dbReference>
<sequence>MVDNGGSESSQGSGLMSLLDEGSKNKRKLADPSLEKATNLPSSLTEFLPYGREIPPSSLSAFVSMEVGLDRPKLKKVVGAFECADWDDPITCQLEELLVANLQAIFHSAVKQISEGGCSEEEAEKAILRAGLYGGVKDPVSYIINETVSFMKKARDVDALKDTEFNDLQHLAEYTLLEMISVLREVKPSLSVGEAMWLLLICDLNVLQACVLEGDSLSDFGYQDSLGESSYAFASSQLRSESQSYDTIQPNPNKKCISKPSMCHTANHSPETLKFGSFANLPKANIQHDIKGRLTQERENLASILDRMEKYLGTTSQTSASEEKSGAGRKGCSKKEIAVLRQKSFHVERSYRAYGSKGAFRSGKLASFGGFVFEKRLKPPSELPGGPIKIGSSRVSAEVTGNASITYGKRHASTKISSAPLERHSLPRTPQKGTVCSLPSTRTKLCQKSNLENKPSPAPSGSTCEHPKIRDYCAGISYDKSLRKFLPVDEKDELILKLVPRLQELQNELHGWTEWANKKVMQAACRLSKKLPELKILRQVKEEADEFGRVKQMMEENTTKRLSEMEQALNNATVQVEIANSAVCRLEVENSRLRRELETAKLKVLESVDSYREALEREQKALKQARSWEGQKGSLQEELQREKCKVAALQQDLGKEINIYHQIEARWKQNRLEKEKLLAQAASIRNEREQYEVLAKSEKDMIKQNAAKDIQKCNDDIRKLENKLSEMTLKYDKSKIAALKRGATGSFGSCLPDIKTMKENQSSCAFKKVLNFQGEFGNGDLKRERECALCLSDEISVVFIPCTHQVVCTKCNEHHEKQGMKDCPSCRTLIQRRINVRYAHS</sequence>
<evidence type="ECO:0000256" key="1">
    <source>
        <dbReference type="PROSITE-ProRule" id="PRU00175"/>
    </source>
</evidence>
<dbReference type="Pfam" id="PF13920">
    <property type="entry name" value="zf-C3HC4_3"/>
    <property type="match status" value="1"/>
</dbReference>
<dbReference type="PROSITE" id="PS50089">
    <property type="entry name" value="ZF_RING_2"/>
    <property type="match status" value="1"/>
</dbReference>
<dbReference type="GO" id="GO:0008270">
    <property type="term" value="F:zinc ion binding"/>
    <property type="evidence" value="ECO:0007669"/>
    <property type="project" value="UniProtKB-KW"/>
</dbReference>
<feature type="coiled-coil region" evidence="2">
    <location>
        <begin position="537"/>
        <end position="582"/>
    </location>
</feature>
<reference evidence="5 6" key="1">
    <citation type="submission" date="2025-05" db="UniProtKB">
        <authorList>
            <consortium name="RefSeq"/>
        </authorList>
    </citation>
    <scope>IDENTIFICATION</scope>
    <source>
        <tissue evidence="5 6">Seedling</tissue>
    </source>
</reference>
<dbReference type="InterPro" id="IPR046527">
    <property type="entry name" value="PIR2-like_helical"/>
</dbReference>
<keyword evidence="2" id="KW-0175">Coiled coil</keyword>